<feature type="domain" description="Myb/SANT-like DNA-binding" evidence="1">
    <location>
        <begin position="6"/>
        <end position="97"/>
    </location>
</feature>
<dbReference type="Gene3D" id="1.10.10.60">
    <property type="entry name" value="Homeodomain-like"/>
    <property type="match status" value="1"/>
</dbReference>
<dbReference type="PANTHER" id="PTHR47595:SF1">
    <property type="entry name" value="MYB_SANT-LIKE DNA-BINDING DOMAIN-CONTAINING PROTEIN"/>
    <property type="match status" value="1"/>
</dbReference>
<gene>
    <name evidence="2" type="ORF">AMEX_G12754</name>
</gene>
<dbReference type="AlphaFoldDB" id="A0A8T2LP07"/>
<feature type="non-terminal residue" evidence="2">
    <location>
        <position position="128"/>
    </location>
</feature>
<evidence type="ECO:0000313" key="2">
    <source>
        <dbReference type="EMBL" id="KAG9273583.1"/>
    </source>
</evidence>
<proteinExistence type="predicted"/>
<dbReference type="Pfam" id="PF13837">
    <property type="entry name" value="Myb_DNA-bind_4"/>
    <property type="match status" value="1"/>
</dbReference>
<name>A0A8T2LP07_ASTMX</name>
<organism evidence="2 3">
    <name type="scientific">Astyanax mexicanus</name>
    <name type="common">Blind cave fish</name>
    <name type="synonym">Astyanax fasciatus mexicanus</name>
    <dbReference type="NCBI Taxonomy" id="7994"/>
    <lineage>
        <taxon>Eukaryota</taxon>
        <taxon>Metazoa</taxon>
        <taxon>Chordata</taxon>
        <taxon>Craniata</taxon>
        <taxon>Vertebrata</taxon>
        <taxon>Euteleostomi</taxon>
        <taxon>Actinopterygii</taxon>
        <taxon>Neopterygii</taxon>
        <taxon>Teleostei</taxon>
        <taxon>Ostariophysi</taxon>
        <taxon>Characiformes</taxon>
        <taxon>Characoidei</taxon>
        <taxon>Acestrorhamphidae</taxon>
        <taxon>Acestrorhamphinae</taxon>
        <taxon>Astyanax</taxon>
    </lineage>
</organism>
<comment type="caution">
    <text evidence="2">The sequence shown here is derived from an EMBL/GenBank/DDBJ whole genome shotgun (WGS) entry which is preliminary data.</text>
</comment>
<evidence type="ECO:0000313" key="3">
    <source>
        <dbReference type="Proteomes" id="UP000752171"/>
    </source>
</evidence>
<dbReference type="InterPro" id="IPR044822">
    <property type="entry name" value="Myb_DNA-bind_4"/>
</dbReference>
<protein>
    <submittedName>
        <fullName evidence="2">Trihelix transcription factor GT-3a-like</fullName>
    </submittedName>
</protein>
<reference evidence="2 3" key="1">
    <citation type="submission" date="2021-07" db="EMBL/GenBank/DDBJ databases">
        <authorList>
            <person name="Imarazene B."/>
            <person name="Zahm M."/>
            <person name="Klopp C."/>
            <person name="Cabau C."/>
            <person name="Beille S."/>
            <person name="Jouanno E."/>
            <person name="Castinel A."/>
            <person name="Lluch J."/>
            <person name="Gil L."/>
            <person name="Kuchtly C."/>
            <person name="Lopez Roques C."/>
            <person name="Donnadieu C."/>
            <person name="Parrinello H."/>
            <person name="Journot L."/>
            <person name="Du K."/>
            <person name="Schartl M."/>
            <person name="Retaux S."/>
            <person name="Guiguen Y."/>
        </authorList>
    </citation>
    <scope>NUCLEOTIDE SEQUENCE [LARGE SCALE GENOMIC DNA]</scope>
    <source>
        <strain evidence="2">Pach_M1</strain>
        <tissue evidence="2">Testis</tissue>
    </source>
</reference>
<evidence type="ECO:0000259" key="1">
    <source>
        <dbReference type="Pfam" id="PF13837"/>
    </source>
</evidence>
<dbReference type="EMBL" id="JAICCE010000009">
    <property type="protein sequence ID" value="KAG9273583.1"/>
    <property type="molecule type" value="Genomic_DNA"/>
</dbReference>
<dbReference type="Proteomes" id="UP000752171">
    <property type="component" value="Unassembled WGS sequence"/>
</dbReference>
<accession>A0A8T2LP07</accession>
<dbReference type="PANTHER" id="PTHR47595">
    <property type="entry name" value="HEAT SHOCK 70 KDA PROTEIN 14"/>
    <property type="match status" value="1"/>
</dbReference>
<sequence>MNRGLTWTSNEVQCLLDVWADDYICQLLQTTPKKSEVFKMFSKRMKERGFDHSPEQCHVKVKRLRQQDIKVRDALCKTGSSGEEKEKFPWFDDLDQILGTRPTVCPVDLVQSHESSADVSSNSGDAEL</sequence>